<reference evidence="2" key="1">
    <citation type="submission" date="2021-03" db="EMBL/GenBank/DDBJ databases">
        <title>Evolutionary innovations through gain and loss of genes in the ectomycorrhizal Boletales.</title>
        <authorList>
            <person name="Wu G."/>
            <person name="Miyauchi S."/>
            <person name="Morin E."/>
            <person name="Yang Z.-L."/>
            <person name="Xu J."/>
            <person name="Martin F.M."/>
        </authorList>
    </citation>
    <scope>NUCLEOTIDE SEQUENCE</scope>
    <source>
        <strain evidence="2">BR01</strain>
    </source>
</reference>
<dbReference type="GO" id="GO:0030729">
    <property type="term" value="F:acetoacetate-CoA ligase activity"/>
    <property type="evidence" value="ECO:0007669"/>
    <property type="project" value="TreeGrafter"/>
</dbReference>
<feature type="region of interest" description="Disordered" evidence="1">
    <location>
        <begin position="138"/>
        <end position="162"/>
    </location>
</feature>
<keyword evidence="3" id="KW-1185">Reference proteome</keyword>
<evidence type="ECO:0000256" key="1">
    <source>
        <dbReference type="SAM" id="MobiDB-lite"/>
    </source>
</evidence>
<dbReference type="SUPFAM" id="SSF56801">
    <property type="entry name" value="Acetyl-CoA synthetase-like"/>
    <property type="match status" value="1"/>
</dbReference>
<dbReference type="AlphaFoldDB" id="A0A8I3A5R2"/>
<protein>
    <submittedName>
        <fullName evidence="2">Uncharacterized protein</fullName>
    </submittedName>
</protein>
<evidence type="ECO:0000313" key="2">
    <source>
        <dbReference type="EMBL" id="KAG6371358.1"/>
    </source>
</evidence>
<organism evidence="2 3">
    <name type="scientific">Boletus reticuloceps</name>
    <dbReference type="NCBI Taxonomy" id="495285"/>
    <lineage>
        <taxon>Eukaryota</taxon>
        <taxon>Fungi</taxon>
        <taxon>Dikarya</taxon>
        <taxon>Basidiomycota</taxon>
        <taxon>Agaricomycotina</taxon>
        <taxon>Agaricomycetes</taxon>
        <taxon>Agaricomycetidae</taxon>
        <taxon>Boletales</taxon>
        <taxon>Boletineae</taxon>
        <taxon>Boletaceae</taxon>
        <taxon>Boletoideae</taxon>
        <taxon>Boletus</taxon>
    </lineage>
</organism>
<sequence>MIHENRTSRPGLGIAVSIYSPSGQPIPASSCTPGELVITHPHPSVPLYFLNGTPTHDKFVSAYFRSFPPGHEGAPVWRHDDVVIRNPATGGFVVRDGVLNPSGVQFESTEIYKLVKSSSSAFEWSLWGVRPADEPLKEGERHCEGYGYDNSPIQSHQPENPL</sequence>
<dbReference type="InterPro" id="IPR042099">
    <property type="entry name" value="ANL_N_sf"/>
</dbReference>
<proteinExistence type="predicted"/>
<accession>A0A8I3A5R2</accession>
<dbReference type="OrthoDB" id="10253869at2759"/>
<gene>
    <name evidence="2" type="ORF">JVT61DRAFT_9561</name>
</gene>
<name>A0A8I3A5R2_9AGAM</name>
<feature type="compositionally biased region" description="Polar residues" evidence="1">
    <location>
        <begin position="151"/>
        <end position="162"/>
    </location>
</feature>
<dbReference type="PANTHER" id="PTHR42921">
    <property type="entry name" value="ACETOACETYL-COA SYNTHETASE"/>
    <property type="match status" value="1"/>
</dbReference>
<dbReference type="PANTHER" id="PTHR42921:SF1">
    <property type="entry name" value="ACETOACETYL-COA SYNTHETASE"/>
    <property type="match status" value="1"/>
</dbReference>
<dbReference type="EMBL" id="JAGFBS010000035">
    <property type="protein sequence ID" value="KAG6371358.1"/>
    <property type="molecule type" value="Genomic_DNA"/>
</dbReference>
<evidence type="ECO:0000313" key="3">
    <source>
        <dbReference type="Proteomes" id="UP000683000"/>
    </source>
</evidence>
<dbReference type="Gene3D" id="3.40.50.12780">
    <property type="entry name" value="N-terminal domain of ligase-like"/>
    <property type="match status" value="1"/>
</dbReference>
<dbReference type="Proteomes" id="UP000683000">
    <property type="component" value="Unassembled WGS sequence"/>
</dbReference>
<comment type="caution">
    <text evidence="2">The sequence shown here is derived from an EMBL/GenBank/DDBJ whole genome shotgun (WGS) entry which is preliminary data.</text>
</comment>